<evidence type="ECO:0000256" key="2">
    <source>
        <dbReference type="ARBA" id="ARBA00022605"/>
    </source>
</evidence>
<evidence type="ECO:0000256" key="1">
    <source>
        <dbReference type="ARBA" id="ARBA00004985"/>
    </source>
</evidence>
<feature type="domain" description="Aldehyde dehydrogenase" evidence="8">
    <location>
        <begin position="2"/>
        <end position="277"/>
    </location>
</feature>
<evidence type="ECO:0000256" key="3">
    <source>
        <dbReference type="ARBA" id="ARBA00022650"/>
    </source>
</evidence>
<organism evidence="9 10">
    <name type="scientific">Alkalicoccus daliensis</name>
    <dbReference type="NCBI Taxonomy" id="745820"/>
    <lineage>
        <taxon>Bacteria</taxon>
        <taxon>Bacillati</taxon>
        <taxon>Bacillota</taxon>
        <taxon>Bacilli</taxon>
        <taxon>Bacillales</taxon>
        <taxon>Bacillaceae</taxon>
        <taxon>Alkalicoccus</taxon>
    </lineage>
</organism>
<dbReference type="InterPro" id="IPR016162">
    <property type="entry name" value="Ald_DH_N"/>
</dbReference>
<evidence type="ECO:0000256" key="7">
    <source>
        <dbReference type="HAMAP-Rule" id="MF_00412"/>
    </source>
</evidence>
<dbReference type="CDD" id="cd07079">
    <property type="entry name" value="ALDH_F18-19_ProA-GPR"/>
    <property type="match status" value="1"/>
</dbReference>
<dbReference type="NCBIfam" id="NF001221">
    <property type="entry name" value="PRK00197.1"/>
    <property type="match status" value="1"/>
</dbReference>
<dbReference type="InterPro" id="IPR000965">
    <property type="entry name" value="GPR_dom"/>
</dbReference>
<dbReference type="InterPro" id="IPR016163">
    <property type="entry name" value="Ald_DH_C"/>
</dbReference>
<accession>A0A1H0AJB8</accession>
<keyword evidence="7" id="KW-0963">Cytoplasm</keyword>
<comment type="subcellular location">
    <subcellularLocation>
        <location evidence="7">Cytoplasm</location>
    </subcellularLocation>
</comment>
<keyword evidence="5 7" id="KW-0560">Oxidoreductase</keyword>
<dbReference type="EMBL" id="FNIL01000001">
    <property type="protein sequence ID" value="SDN33455.1"/>
    <property type="molecule type" value="Genomic_DNA"/>
</dbReference>
<proteinExistence type="inferred from homology"/>
<keyword evidence="2 7" id="KW-0028">Amino-acid biosynthesis</keyword>
<keyword evidence="3 7" id="KW-0641">Proline biosynthesis</keyword>
<dbReference type="HAMAP" id="MF_00412">
    <property type="entry name" value="ProA"/>
    <property type="match status" value="1"/>
</dbReference>
<dbReference type="FunFam" id="3.40.309.10:FF:000006">
    <property type="entry name" value="Gamma-glutamyl phosphate reductase"/>
    <property type="match status" value="1"/>
</dbReference>
<comment type="similarity">
    <text evidence="7">Belongs to the gamma-glutamyl phosphate reductase family.</text>
</comment>
<dbReference type="GO" id="GO:0005737">
    <property type="term" value="C:cytoplasm"/>
    <property type="evidence" value="ECO:0007669"/>
    <property type="project" value="UniProtKB-SubCell"/>
</dbReference>
<dbReference type="Proteomes" id="UP000198778">
    <property type="component" value="Unassembled WGS sequence"/>
</dbReference>
<evidence type="ECO:0000313" key="10">
    <source>
        <dbReference type="Proteomes" id="UP000198778"/>
    </source>
</evidence>
<evidence type="ECO:0000313" key="9">
    <source>
        <dbReference type="EMBL" id="SDN33455.1"/>
    </source>
</evidence>
<dbReference type="InterPro" id="IPR015590">
    <property type="entry name" value="Aldehyde_DH_dom"/>
</dbReference>
<dbReference type="InterPro" id="IPR020593">
    <property type="entry name" value="G-glutamylP_reductase_CS"/>
</dbReference>
<dbReference type="InterPro" id="IPR016161">
    <property type="entry name" value="Ald_DH/histidinol_DH"/>
</dbReference>
<dbReference type="Gene3D" id="3.40.309.10">
    <property type="entry name" value="Aldehyde Dehydrogenase, Chain A, domain 2"/>
    <property type="match status" value="1"/>
</dbReference>
<dbReference type="NCBIfam" id="TIGR00407">
    <property type="entry name" value="proA"/>
    <property type="match status" value="1"/>
</dbReference>
<protein>
    <recommendedName>
        <fullName evidence="7">Gamma-glutamyl phosphate reductase</fullName>
        <shortName evidence="7">GPR</shortName>
        <ecNumber evidence="7">1.2.1.41</ecNumber>
    </recommendedName>
    <alternativeName>
        <fullName evidence="7">Glutamate-5-semialdehyde dehydrogenase</fullName>
    </alternativeName>
    <alternativeName>
        <fullName evidence="7">Glutamyl-gamma-semialdehyde dehydrogenase</fullName>
        <shortName evidence="7">GSA dehydrogenase</shortName>
    </alternativeName>
</protein>
<reference evidence="10" key="1">
    <citation type="submission" date="2016-10" db="EMBL/GenBank/DDBJ databases">
        <authorList>
            <person name="Varghese N."/>
            <person name="Submissions S."/>
        </authorList>
    </citation>
    <scope>NUCLEOTIDE SEQUENCE [LARGE SCALE GENOMIC DNA]</scope>
    <source>
        <strain evidence="10">CGMCC 1.10369</strain>
    </source>
</reference>
<dbReference type="STRING" id="745820.SAMN04488053_101507"/>
<name>A0A1H0AJB8_9BACI</name>
<dbReference type="GO" id="GO:0004350">
    <property type="term" value="F:glutamate-5-semialdehyde dehydrogenase activity"/>
    <property type="evidence" value="ECO:0007669"/>
    <property type="project" value="UniProtKB-UniRule"/>
</dbReference>
<comment type="pathway">
    <text evidence="1 7">Amino-acid biosynthesis; L-proline biosynthesis; L-glutamate 5-semialdehyde from L-glutamate: step 2/2.</text>
</comment>
<dbReference type="OrthoDB" id="9809970at2"/>
<dbReference type="PANTHER" id="PTHR11063:SF8">
    <property type="entry name" value="DELTA-1-PYRROLINE-5-CARBOXYLATE SYNTHASE"/>
    <property type="match status" value="1"/>
</dbReference>
<keyword evidence="10" id="KW-1185">Reference proteome</keyword>
<dbReference type="PIRSF" id="PIRSF000151">
    <property type="entry name" value="GPR"/>
    <property type="match status" value="1"/>
</dbReference>
<sequence>MDEVIQKAKTAKEISYSLSDFDAGDRKKALISIADALRENVEEILAANKKDVKKSREKGVSSALIDRLHLDHSRLEDISQAVINVAELPDHLGEVKQKFTPPNELTIRETIVPLGVVSVIYEARPNVTVDITSLALKTGNAVLLRGSSSTIESNKVLVSIMQTALEKTGFPRNSVQLIESPDRTLTKSLFTAKQYIDVLIPRGGKDLIDTVVREAQIPVIETGAGNCHIYIDEHAAPELARRIIIDAKVQRPSVCNSCETILLHKKWAEANFADLLDDLSFHGVQLHGDSEAAAYSNIIQKADESDWEKEYLSLDLAVKVVASAEEAIEHIQQYSTMHSEAVITEDAKVKDIFFKKVDASTVYHNASTRFTDGFEFGFGAEVGISTQKLHARGPMGLQALTSTKYLVSGTGQTKGNLPLSGNIQK</sequence>
<dbReference type="InterPro" id="IPR012134">
    <property type="entry name" value="Glu-5-SA_DH"/>
</dbReference>
<dbReference type="Pfam" id="PF00171">
    <property type="entry name" value="Aldedh"/>
    <property type="match status" value="1"/>
</dbReference>
<comment type="function">
    <text evidence="7">Catalyzes the NADPH-dependent reduction of L-glutamate 5-phosphate into L-glutamate 5-semialdehyde and phosphate. The product spontaneously undergoes cyclization to form 1-pyrroline-5-carboxylate.</text>
</comment>
<dbReference type="GO" id="GO:0050661">
    <property type="term" value="F:NADP binding"/>
    <property type="evidence" value="ECO:0007669"/>
    <property type="project" value="InterPro"/>
</dbReference>
<dbReference type="EC" id="1.2.1.41" evidence="7"/>
<gene>
    <name evidence="7" type="primary">proA</name>
    <name evidence="9" type="ORF">SAMN04488053_101507</name>
</gene>
<dbReference type="AlphaFoldDB" id="A0A1H0AJB8"/>
<evidence type="ECO:0000256" key="5">
    <source>
        <dbReference type="ARBA" id="ARBA00023002"/>
    </source>
</evidence>
<dbReference type="UniPathway" id="UPA00098">
    <property type="reaction ID" value="UER00360"/>
</dbReference>
<dbReference type="PROSITE" id="PS01223">
    <property type="entry name" value="PROA"/>
    <property type="match status" value="1"/>
</dbReference>
<dbReference type="SUPFAM" id="SSF53720">
    <property type="entry name" value="ALDH-like"/>
    <property type="match status" value="1"/>
</dbReference>
<dbReference type="PANTHER" id="PTHR11063">
    <property type="entry name" value="GLUTAMATE SEMIALDEHYDE DEHYDROGENASE"/>
    <property type="match status" value="1"/>
</dbReference>
<comment type="catalytic activity">
    <reaction evidence="6 7">
        <text>L-glutamate 5-semialdehyde + phosphate + NADP(+) = L-glutamyl 5-phosphate + NADPH + H(+)</text>
        <dbReference type="Rhea" id="RHEA:19541"/>
        <dbReference type="ChEBI" id="CHEBI:15378"/>
        <dbReference type="ChEBI" id="CHEBI:43474"/>
        <dbReference type="ChEBI" id="CHEBI:57783"/>
        <dbReference type="ChEBI" id="CHEBI:58066"/>
        <dbReference type="ChEBI" id="CHEBI:58274"/>
        <dbReference type="ChEBI" id="CHEBI:58349"/>
        <dbReference type="EC" id="1.2.1.41"/>
    </reaction>
</comment>
<evidence type="ECO:0000256" key="6">
    <source>
        <dbReference type="ARBA" id="ARBA00049024"/>
    </source>
</evidence>
<dbReference type="RefSeq" id="WP_090840259.1">
    <property type="nucleotide sequence ID" value="NZ_FNIL01000001.1"/>
</dbReference>
<evidence type="ECO:0000256" key="4">
    <source>
        <dbReference type="ARBA" id="ARBA00022857"/>
    </source>
</evidence>
<dbReference type="Gene3D" id="3.40.605.10">
    <property type="entry name" value="Aldehyde Dehydrogenase, Chain A, domain 1"/>
    <property type="match status" value="1"/>
</dbReference>
<keyword evidence="4 7" id="KW-0521">NADP</keyword>
<dbReference type="GO" id="GO:0055129">
    <property type="term" value="P:L-proline biosynthetic process"/>
    <property type="evidence" value="ECO:0007669"/>
    <property type="project" value="UniProtKB-UniRule"/>
</dbReference>
<evidence type="ECO:0000259" key="8">
    <source>
        <dbReference type="Pfam" id="PF00171"/>
    </source>
</evidence>